<protein>
    <recommendedName>
        <fullName evidence="5">Inner membrane protein YhaI</fullName>
    </recommendedName>
</protein>
<keyword evidence="4" id="KW-1185">Reference proteome</keyword>
<organism evidence="2">
    <name type="scientific">Candidatus Enterococcus clewellii</name>
    <dbReference type="NCBI Taxonomy" id="1834193"/>
    <lineage>
        <taxon>Bacteria</taxon>
        <taxon>Bacillati</taxon>
        <taxon>Bacillota</taxon>
        <taxon>Bacilli</taxon>
        <taxon>Lactobacillales</taxon>
        <taxon>Enterococcaceae</taxon>
        <taxon>Enterococcus</taxon>
    </lineage>
</organism>
<dbReference type="Pfam" id="PF05656">
    <property type="entry name" value="DUF805"/>
    <property type="match status" value="1"/>
</dbReference>
<reference evidence="3" key="2">
    <citation type="submission" date="2017-05" db="EMBL/GenBank/DDBJ databases">
        <authorList>
            <consortium name="The Broad Institute Genomics Platform"/>
            <consortium name="The Broad Institute Genomic Center for Infectious Diseases"/>
            <person name="Earl A."/>
            <person name="Manson A."/>
            <person name="Schwartman J."/>
            <person name="Gilmore M."/>
            <person name="Abouelleil A."/>
            <person name="Cao P."/>
            <person name="Chapman S."/>
            <person name="Cusick C."/>
            <person name="Shea T."/>
            <person name="Young S."/>
            <person name="Neafsey D."/>
            <person name="Nusbaum C."/>
            <person name="Birren B."/>
        </authorList>
    </citation>
    <scope>NUCLEOTIDE SEQUENCE</scope>
    <source>
        <strain evidence="3">9E7_DIV0242</strain>
    </source>
</reference>
<proteinExistence type="predicted"/>
<dbReference type="PANTHER" id="PTHR34980">
    <property type="entry name" value="INNER MEMBRANE PROTEIN-RELATED-RELATED"/>
    <property type="match status" value="1"/>
</dbReference>
<dbReference type="InterPro" id="IPR008523">
    <property type="entry name" value="DUF805"/>
</dbReference>
<feature type="transmembrane region" description="Helical" evidence="1">
    <location>
        <begin position="60"/>
        <end position="79"/>
    </location>
</feature>
<dbReference type="Proteomes" id="UP000195141">
    <property type="component" value="Chromosome"/>
</dbReference>
<feature type="transmembrane region" description="Helical" evidence="1">
    <location>
        <begin position="91"/>
        <end position="113"/>
    </location>
</feature>
<evidence type="ECO:0000256" key="1">
    <source>
        <dbReference type="SAM" id="Phobius"/>
    </source>
</evidence>
<evidence type="ECO:0000313" key="2">
    <source>
        <dbReference type="EMBL" id="OTP11597.1"/>
    </source>
</evidence>
<dbReference type="RefSeq" id="WP_086350679.1">
    <property type="nucleotide sequence ID" value="NZ_CP147247.1"/>
</dbReference>
<evidence type="ECO:0008006" key="5">
    <source>
        <dbReference type="Google" id="ProtNLM"/>
    </source>
</evidence>
<dbReference type="GO" id="GO:0005886">
    <property type="term" value="C:plasma membrane"/>
    <property type="evidence" value="ECO:0007669"/>
    <property type="project" value="TreeGrafter"/>
</dbReference>
<dbReference type="PANTHER" id="PTHR34980:SF2">
    <property type="entry name" value="INNER MEMBRANE PROTEIN YHAH-RELATED"/>
    <property type="match status" value="1"/>
</dbReference>
<evidence type="ECO:0000313" key="4">
    <source>
        <dbReference type="Proteomes" id="UP000195141"/>
    </source>
</evidence>
<feature type="transmembrane region" description="Helical" evidence="1">
    <location>
        <begin position="29"/>
        <end position="48"/>
    </location>
</feature>
<dbReference type="EMBL" id="NGMM01000007">
    <property type="protein sequence ID" value="OTP11597.1"/>
    <property type="molecule type" value="Genomic_DNA"/>
</dbReference>
<gene>
    <name evidence="3" type="ORF">A5888_003399</name>
    <name evidence="2" type="ORF">A5888_003696</name>
</gene>
<dbReference type="OrthoDB" id="2285053at2"/>
<sequence length="129" mass="15584">MIEAYKEYWSNITVMDARATRGQYWWPQVLNYLVLFIYGMITNISQYYNFETQEFIKLNIYAFIFMGLTFAIWLANFTVRARRLHDTNRSNWWVLVYLIPLFGPIIMFVFMVLPSKSYSRWSVNQSELS</sequence>
<reference evidence="2" key="1">
    <citation type="submission" date="2017-05" db="EMBL/GenBank/DDBJ databases">
        <title>The Genome Sequence of Enterococcus sp. 9E7_DIV0242.</title>
        <authorList>
            <consortium name="The Broad Institute Genomics Platform"/>
            <consortium name="The Broad Institute Genomic Center for Infectious Diseases"/>
            <person name="Earl A."/>
            <person name="Manson A."/>
            <person name="Schwartman J."/>
            <person name="Gilmore M."/>
            <person name="Abouelleil A."/>
            <person name="Cao P."/>
            <person name="Chapman S."/>
            <person name="Cusick C."/>
            <person name="Shea T."/>
            <person name="Young S."/>
            <person name="Neafsey D."/>
            <person name="Nusbaum C."/>
            <person name="Birren B."/>
        </authorList>
    </citation>
    <scope>NUCLEOTIDE SEQUENCE [LARGE SCALE GENOMIC DNA]</scope>
    <source>
        <strain evidence="2">9E7_DIV0242</strain>
    </source>
</reference>
<keyword evidence="1" id="KW-0472">Membrane</keyword>
<evidence type="ECO:0000313" key="3">
    <source>
        <dbReference type="EMBL" id="WYJ91631.1"/>
    </source>
</evidence>
<dbReference type="EMBL" id="CP147247">
    <property type="protein sequence ID" value="WYJ91631.1"/>
    <property type="molecule type" value="Genomic_DNA"/>
</dbReference>
<keyword evidence="1" id="KW-1133">Transmembrane helix</keyword>
<accession>A0A242K1R2</accession>
<keyword evidence="1" id="KW-0812">Transmembrane</keyword>
<reference evidence="3" key="3">
    <citation type="submission" date="2024-03" db="EMBL/GenBank/DDBJ databases">
        <title>The Genome Sequence of Enterococcus sp. DIV0242b.</title>
        <authorList>
            <consortium name="The Broad Institute Genomics Platform"/>
            <consortium name="The Broad Institute Microbial Omics Core"/>
            <consortium name="The Broad Institute Genomic Center for Infectious Diseases"/>
            <person name="Earl A."/>
            <person name="Manson A."/>
            <person name="Gilmore M."/>
            <person name="Schwartman J."/>
            <person name="Shea T."/>
            <person name="Abouelleil A."/>
            <person name="Cao P."/>
            <person name="Chapman S."/>
            <person name="Cusick C."/>
            <person name="Young S."/>
            <person name="Neafsey D."/>
            <person name="Nusbaum C."/>
            <person name="Birren B."/>
        </authorList>
    </citation>
    <scope>NUCLEOTIDE SEQUENCE</scope>
    <source>
        <strain evidence="3">9E7_DIV0242</strain>
    </source>
</reference>
<dbReference type="AlphaFoldDB" id="A0A242K1R2"/>
<name>A0A242K1R2_9ENTE</name>